<keyword evidence="2" id="KW-1185">Reference proteome</keyword>
<protein>
    <submittedName>
        <fullName evidence="1">Uncharacterized protein</fullName>
    </submittedName>
</protein>
<dbReference type="EMBL" id="OX458333">
    <property type="protein sequence ID" value="CAI8744818.1"/>
    <property type="molecule type" value="Genomic_DNA"/>
</dbReference>
<organism evidence="1 2">
    <name type="scientific">Methylocaldum szegediense</name>
    <dbReference type="NCBI Taxonomy" id="73780"/>
    <lineage>
        <taxon>Bacteria</taxon>
        <taxon>Pseudomonadati</taxon>
        <taxon>Pseudomonadota</taxon>
        <taxon>Gammaproteobacteria</taxon>
        <taxon>Methylococcales</taxon>
        <taxon>Methylococcaceae</taxon>
        <taxon>Methylocaldum</taxon>
    </lineage>
</organism>
<accession>A0ABM9HX78</accession>
<dbReference type="Proteomes" id="UP001162030">
    <property type="component" value="Chromosome"/>
</dbReference>
<reference evidence="1 2" key="1">
    <citation type="submission" date="2023-03" db="EMBL/GenBank/DDBJ databases">
        <authorList>
            <person name="Pearce D."/>
        </authorList>
    </citation>
    <scope>NUCLEOTIDE SEQUENCE [LARGE SCALE GENOMIC DNA]</scope>
    <source>
        <strain evidence="1">Msz</strain>
    </source>
</reference>
<proteinExistence type="predicted"/>
<name>A0ABM9HX78_9GAMM</name>
<evidence type="ECO:0000313" key="1">
    <source>
        <dbReference type="EMBL" id="CAI8744818.1"/>
    </source>
</evidence>
<gene>
    <name evidence="1" type="ORF">MSZNOR_0537</name>
</gene>
<evidence type="ECO:0000313" key="2">
    <source>
        <dbReference type="Proteomes" id="UP001162030"/>
    </source>
</evidence>
<sequence>MKTSASTLLEHCLTVFLLWGCGWKRRRASSSENAGSEWQDPLTGLWYGERNAMVLLKAYALAEYGQAKLNTRRYRTLFLIPHYLLLSYKLLAKAALFFPDGASLEPVTSPRGAARNKQPTEKGSYRCSTLRRRAELGLSRRIRMIQTALQK</sequence>
<dbReference type="RefSeq" id="WP_317963661.1">
    <property type="nucleotide sequence ID" value="NZ_OX458333.1"/>
</dbReference>